<sequence>MKININSLHSQFENKAAAYGKTDGEKFKNSSEQNTVNESRLQANLNTANPNPKEKQDTNSFDLSLIEGSAYEQIFKKEDLDFSNMSINDLHTLVKNVNDMEREYTQKYGSDEPMRTGKSGNPIISKKREDMLDLEATLKILSYGGGDVDPDKKIDTVEYFSNRSEQLDERAQESPERQTYNVAATYMKELMNTFDKFISDDTFDLYKEKAALLLTDEKKVDMTI</sequence>
<dbReference type="EMBL" id="CP059693">
    <property type="protein sequence ID" value="WDE10013.1"/>
    <property type="molecule type" value="Genomic_DNA"/>
</dbReference>
<reference evidence="1 2" key="1">
    <citation type="journal article" date="2022" name="Mar. Drugs">
        <title>Bioassay-Guided Fractionation Leads to the Detection of Cholic Acid Generated by the Rare Thalassomonas sp.</title>
        <authorList>
            <person name="Pheiffer F."/>
            <person name="Schneider Y.K."/>
            <person name="Hansen E.H."/>
            <person name="Andersen J.H."/>
            <person name="Isaksson J."/>
            <person name="Busche T."/>
            <person name="R C."/>
            <person name="Kalinowski J."/>
            <person name="Zyl L.V."/>
            <person name="Trindade M."/>
        </authorList>
    </citation>
    <scope>NUCLEOTIDE SEQUENCE [LARGE SCALE GENOMIC DNA]</scope>
    <source>
        <strain evidence="1 2">A5K-61T</strain>
    </source>
</reference>
<organism evidence="1 2">
    <name type="scientific">Thalassomonas haliotis</name>
    <dbReference type="NCBI Taxonomy" id="485448"/>
    <lineage>
        <taxon>Bacteria</taxon>
        <taxon>Pseudomonadati</taxon>
        <taxon>Pseudomonadota</taxon>
        <taxon>Gammaproteobacteria</taxon>
        <taxon>Alteromonadales</taxon>
        <taxon>Colwelliaceae</taxon>
        <taxon>Thalassomonas</taxon>
    </lineage>
</organism>
<keyword evidence="2" id="KW-1185">Reference proteome</keyword>
<dbReference type="Proteomes" id="UP001215231">
    <property type="component" value="Chromosome"/>
</dbReference>
<accession>A0ABY7VAU0</accession>
<name>A0ABY7VAU0_9GAMM</name>
<evidence type="ECO:0000313" key="2">
    <source>
        <dbReference type="Proteomes" id="UP001215231"/>
    </source>
</evidence>
<protein>
    <submittedName>
        <fullName evidence="1">Uncharacterized protein</fullName>
    </submittedName>
</protein>
<dbReference type="RefSeq" id="WP_274050023.1">
    <property type="nucleotide sequence ID" value="NZ_CP059693.1"/>
</dbReference>
<evidence type="ECO:0000313" key="1">
    <source>
        <dbReference type="EMBL" id="WDE10013.1"/>
    </source>
</evidence>
<gene>
    <name evidence="1" type="ORF">H3N35_17105</name>
</gene>
<proteinExistence type="predicted"/>